<dbReference type="Proteomes" id="UP000023623">
    <property type="component" value="Unassembled WGS sequence"/>
</dbReference>
<keyword evidence="1" id="KW-0732">Signal</keyword>
<feature type="signal peptide" evidence="1">
    <location>
        <begin position="1"/>
        <end position="15"/>
    </location>
</feature>
<evidence type="ECO:0000313" key="2">
    <source>
        <dbReference type="EMBL" id="EZF68698.1"/>
    </source>
</evidence>
<gene>
    <name evidence="2" type="ORF">H105_08720</name>
</gene>
<protein>
    <submittedName>
        <fullName evidence="2">Uncharacterized protein</fullName>
    </submittedName>
</protein>
<organism evidence="2 3">
    <name type="scientific">Trichophyton soudanense CBS 452.61</name>
    <dbReference type="NCBI Taxonomy" id="1215331"/>
    <lineage>
        <taxon>Eukaryota</taxon>
        <taxon>Fungi</taxon>
        <taxon>Dikarya</taxon>
        <taxon>Ascomycota</taxon>
        <taxon>Pezizomycotina</taxon>
        <taxon>Eurotiomycetes</taxon>
        <taxon>Eurotiomycetidae</taxon>
        <taxon>Onygenales</taxon>
        <taxon>Arthrodermataceae</taxon>
        <taxon>Trichophyton</taxon>
    </lineage>
</organism>
<keyword evidence="3" id="KW-1185">Reference proteome</keyword>
<evidence type="ECO:0000313" key="3">
    <source>
        <dbReference type="Proteomes" id="UP000023623"/>
    </source>
</evidence>
<dbReference type="HOGENOM" id="CLU_2135308_0_0_1"/>
<accession>A0A022XEA7</accession>
<reference evidence="2 3" key="1">
    <citation type="submission" date="2014-02" db="EMBL/GenBank/DDBJ databases">
        <title>The Genome Sequence of Trichophyton rubrum (morphotype soudanense) CBS 452.61.</title>
        <authorList>
            <consortium name="The Broad Institute Genomics Platform"/>
            <person name="Cuomo C.A."/>
            <person name="White T.C."/>
            <person name="Graser Y."/>
            <person name="Martinez-Rossi N."/>
            <person name="Heitman J."/>
            <person name="Young S.K."/>
            <person name="Zeng Q."/>
            <person name="Gargeya S."/>
            <person name="Abouelleil A."/>
            <person name="Alvarado L."/>
            <person name="Chapman S.B."/>
            <person name="Gainer-Dewar J."/>
            <person name="Goldberg J."/>
            <person name="Griggs A."/>
            <person name="Gujja S."/>
            <person name="Hansen M."/>
            <person name="Howarth C."/>
            <person name="Imamovic A."/>
            <person name="Larimer J."/>
            <person name="Martinez D."/>
            <person name="Murphy C."/>
            <person name="Pearson M.D."/>
            <person name="Persinoti G."/>
            <person name="Poon T."/>
            <person name="Priest M."/>
            <person name="Roberts A.D."/>
            <person name="Saif S."/>
            <person name="Shea T.D."/>
            <person name="Sykes S.N."/>
            <person name="Wortman J."/>
            <person name="Nusbaum C."/>
            <person name="Birren B."/>
        </authorList>
    </citation>
    <scope>NUCLEOTIDE SEQUENCE [LARGE SCALE GENOMIC DNA]</scope>
    <source>
        <strain evidence="2 3">CBS 452.61</strain>
    </source>
</reference>
<dbReference type="AlphaFoldDB" id="A0A022XEA7"/>
<evidence type="ECO:0000256" key="1">
    <source>
        <dbReference type="SAM" id="SignalP"/>
    </source>
</evidence>
<dbReference type="EMBL" id="KK208947">
    <property type="protein sequence ID" value="EZF68698.1"/>
    <property type="molecule type" value="Genomic_DNA"/>
</dbReference>
<name>A0A022XEA7_TRISD</name>
<proteinExistence type="predicted"/>
<sequence>MKIPIVLLSPLLVLASPAFSPALLSGKGTKVARGENYCCNPNIFFFFELKTYTGPDKLTTVHSGAQTNHAQLPAVDMANITLPAVPVVVDAAIYEAVLGKAPGPKLHVIYGLI</sequence>
<feature type="chain" id="PRO_5012859116" evidence="1">
    <location>
        <begin position="16"/>
        <end position="113"/>
    </location>
</feature>